<dbReference type="Proteomes" id="UP001523392">
    <property type="component" value="Unassembled WGS sequence"/>
</dbReference>
<organism evidence="2 3">
    <name type="scientific">Siccirubricoccus soli</name>
    <dbReference type="NCBI Taxonomy" id="2899147"/>
    <lineage>
        <taxon>Bacteria</taxon>
        <taxon>Pseudomonadati</taxon>
        <taxon>Pseudomonadota</taxon>
        <taxon>Alphaproteobacteria</taxon>
        <taxon>Acetobacterales</taxon>
        <taxon>Roseomonadaceae</taxon>
        <taxon>Siccirubricoccus</taxon>
    </lineage>
</organism>
<evidence type="ECO:0000313" key="2">
    <source>
        <dbReference type="EMBL" id="MCO6416614.1"/>
    </source>
</evidence>
<name>A0ABT1D416_9PROT</name>
<accession>A0ABT1D416</accession>
<evidence type="ECO:0000313" key="3">
    <source>
        <dbReference type="Proteomes" id="UP001523392"/>
    </source>
</evidence>
<dbReference type="Pfam" id="PF11306">
    <property type="entry name" value="DUF3108"/>
    <property type="match status" value="1"/>
</dbReference>
<keyword evidence="1" id="KW-0732">Signal</keyword>
<feature type="chain" id="PRO_5047018221" evidence="1">
    <location>
        <begin position="23"/>
        <end position="275"/>
    </location>
</feature>
<proteinExistence type="predicted"/>
<dbReference type="EMBL" id="JAFIRR010000064">
    <property type="protein sequence ID" value="MCO6416614.1"/>
    <property type="molecule type" value="Genomic_DNA"/>
</dbReference>
<comment type="caution">
    <text evidence="2">The sequence shown here is derived from an EMBL/GenBank/DDBJ whole genome shotgun (WGS) entry which is preliminary data.</text>
</comment>
<evidence type="ECO:0000256" key="1">
    <source>
        <dbReference type="SAM" id="SignalP"/>
    </source>
</evidence>
<sequence length="275" mass="29577">MRRCLGLPLLGLALLGALPARAAPLLARYEVRAAGLPVMQVDALLELDGPRYAVRTRIRTLGVAALFSTSDQVTFATGTWQGNVPRPSAYRVEGVWRGGPREVAMDWTPAGMPRLQALVPPEAGEREAVPDSLRQGTMDALSALALLTRTVAATGRCDAVAHVYDGRRRADYTARTEGPAPIPEGLGFQGQALRCGLEARLIAGRRADQDPEEAQRPQPATAWMADLGQGRPPLPVAVDLPSRWFGSVRARLLGVETVPPQRLAAALAEFGQQRR</sequence>
<gene>
    <name evidence="2" type="ORF">JYK14_10625</name>
</gene>
<dbReference type="InterPro" id="IPR021457">
    <property type="entry name" value="DUF3108"/>
</dbReference>
<feature type="signal peptide" evidence="1">
    <location>
        <begin position="1"/>
        <end position="22"/>
    </location>
</feature>
<protein>
    <submittedName>
        <fullName evidence="2">DUF3108 domain-containing protein</fullName>
    </submittedName>
</protein>
<dbReference type="RefSeq" id="WP_252953231.1">
    <property type="nucleotide sequence ID" value="NZ_JAFIRR010000064.1"/>
</dbReference>
<keyword evidence="3" id="KW-1185">Reference proteome</keyword>
<reference evidence="2 3" key="1">
    <citation type="submission" date="2021-12" db="EMBL/GenBank/DDBJ databases">
        <title>Siccirubricoccus leaddurans sp. nov., a high concentration Zn2+ tolerance bacterium.</title>
        <authorList>
            <person name="Cao Y."/>
        </authorList>
    </citation>
    <scope>NUCLEOTIDE SEQUENCE [LARGE SCALE GENOMIC DNA]</scope>
    <source>
        <strain evidence="2 3">KC 17139</strain>
    </source>
</reference>